<keyword evidence="10" id="KW-1185">Reference proteome</keyword>
<keyword evidence="3" id="KW-0378">Hydrolase</keyword>
<evidence type="ECO:0000256" key="6">
    <source>
        <dbReference type="ARBA" id="ARBA00034908"/>
    </source>
</evidence>
<proteinExistence type="inferred from homology"/>
<keyword evidence="2" id="KW-0645">Protease</keyword>
<evidence type="ECO:0000256" key="4">
    <source>
        <dbReference type="ARBA" id="ARBA00034725"/>
    </source>
</evidence>
<dbReference type="GO" id="GO:0004177">
    <property type="term" value="F:aminopeptidase activity"/>
    <property type="evidence" value="ECO:0007669"/>
    <property type="project" value="UniProtKB-KW"/>
</dbReference>
<accession>A0A3B0JK79</accession>
<evidence type="ECO:0000256" key="7">
    <source>
        <dbReference type="ARBA" id="ARBA00049041"/>
    </source>
</evidence>
<feature type="compositionally biased region" description="Pro residues" evidence="8">
    <location>
        <begin position="1"/>
        <end position="14"/>
    </location>
</feature>
<gene>
    <name evidence="9" type="ORF">DGUA_6G017484</name>
</gene>
<dbReference type="InterPro" id="IPR040043">
    <property type="entry name" value="ACTMAP"/>
</dbReference>
<dbReference type="PANTHER" id="PTHR28631:SF1">
    <property type="entry name" value="ACTIN MATURATION PROTEASE"/>
    <property type="match status" value="1"/>
</dbReference>
<evidence type="ECO:0000256" key="2">
    <source>
        <dbReference type="ARBA" id="ARBA00022670"/>
    </source>
</evidence>
<dbReference type="PANTHER" id="PTHR28631">
    <property type="entry name" value="UPF0692 PROTEIN C19ORF54"/>
    <property type="match status" value="1"/>
</dbReference>
<evidence type="ECO:0000313" key="10">
    <source>
        <dbReference type="Proteomes" id="UP000268350"/>
    </source>
</evidence>
<dbReference type="OrthoDB" id="198816at2759"/>
<sequence length="267" mass="29139">MPQTSDPPPPPPLPSGINPAAPVEATKDPPAVINISGDECGWAWEYPELQKGCYLNRVCQYTPPKQCQYYSVPSILQVGPTCGLTALSMLLNGHPSAAEILEDAIAQEYTINGEMFSAQYLYELTRKHLDGHGPGACQLHEGRLCCSKVKELLQAGGCLLVPYDADVNHAPCLKTGHRAHWALIVGYLVDAHDKFYVLARHGKTRNLAVWSLDDLSESNANLREFAQPKGYPDLEFIQPPGGLAGSLGLKKRAILINGLPQQILHVR</sequence>
<keyword evidence="1" id="KW-0031">Aminopeptidase</keyword>
<organism evidence="9 10">
    <name type="scientific">Drosophila guanche</name>
    <name type="common">Fruit fly</name>
    <dbReference type="NCBI Taxonomy" id="7266"/>
    <lineage>
        <taxon>Eukaryota</taxon>
        <taxon>Metazoa</taxon>
        <taxon>Ecdysozoa</taxon>
        <taxon>Arthropoda</taxon>
        <taxon>Hexapoda</taxon>
        <taxon>Insecta</taxon>
        <taxon>Pterygota</taxon>
        <taxon>Neoptera</taxon>
        <taxon>Endopterygota</taxon>
        <taxon>Diptera</taxon>
        <taxon>Brachycera</taxon>
        <taxon>Muscomorpha</taxon>
        <taxon>Ephydroidea</taxon>
        <taxon>Drosophilidae</taxon>
        <taxon>Drosophila</taxon>
        <taxon>Sophophora</taxon>
    </lineage>
</organism>
<comment type="similarity">
    <text evidence="4">Belongs to the ACTMAP family.</text>
</comment>
<dbReference type="GO" id="GO:0006508">
    <property type="term" value="P:proteolysis"/>
    <property type="evidence" value="ECO:0007669"/>
    <property type="project" value="UniProtKB-KW"/>
</dbReference>
<dbReference type="Pfam" id="PF21646">
    <property type="entry name" value="ACTMAP-like_C"/>
    <property type="match status" value="1"/>
</dbReference>
<evidence type="ECO:0000256" key="5">
    <source>
        <dbReference type="ARBA" id="ARBA00034848"/>
    </source>
</evidence>
<evidence type="ECO:0000313" key="9">
    <source>
        <dbReference type="EMBL" id="SPP82744.1"/>
    </source>
</evidence>
<evidence type="ECO:0000256" key="1">
    <source>
        <dbReference type="ARBA" id="ARBA00022438"/>
    </source>
</evidence>
<dbReference type="AlphaFoldDB" id="A0A3B0JK79"/>
<dbReference type="Proteomes" id="UP000268350">
    <property type="component" value="Unassembled WGS sequence"/>
</dbReference>
<name>A0A3B0JK79_DROGU</name>
<reference evidence="10" key="1">
    <citation type="submission" date="2018-01" db="EMBL/GenBank/DDBJ databases">
        <authorList>
            <person name="Alioto T."/>
            <person name="Alioto T."/>
        </authorList>
    </citation>
    <scope>NUCLEOTIDE SEQUENCE [LARGE SCALE GENOMIC DNA]</scope>
</reference>
<dbReference type="EMBL" id="OUUW01000007">
    <property type="protein sequence ID" value="SPP82744.1"/>
    <property type="molecule type" value="Genomic_DNA"/>
</dbReference>
<protein>
    <recommendedName>
        <fullName evidence="5">Actin maturation protease</fullName>
    </recommendedName>
    <alternativeName>
        <fullName evidence="6">Actin aminopeptidase ACTMAP</fullName>
    </alternativeName>
</protein>
<evidence type="ECO:0000256" key="8">
    <source>
        <dbReference type="SAM" id="MobiDB-lite"/>
    </source>
</evidence>
<comment type="catalytic activity">
    <reaction evidence="7">
        <text>N-terminal N(alpha)-acetyl-L-cysteinyl-L-aspartyl-[protein] + H2O = N-terminal L-aspartyl-[protein] + N-acetyl-L-cysteine</text>
        <dbReference type="Rhea" id="RHEA:74579"/>
        <dbReference type="Rhea" id="RHEA-COMP:12669"/>
        <dbReference type="Rhea" id="RHEA-COMP:18395"/>
        <dbReference type="ChEBI" id="CHEBI:15377"/>
        <dbReference type="ChEBI" id="CHEBI:64720"/>
        <dbReference type="ChEBI" id="CHEBI:78236"/>
        <dbReference type="ChEBI" id="CHEBI:193599"/>
    </reaction>
    <physiologicalReaction direction="left-to-right" evidence="7">
        <dbReference type="Rhea" id="RHEA:74580"/>
    </physiologicalReaction>
</comment>
<dbReference type="OMA" id="QLWDYEQ"/>
<evidence type="ECO:0000256" key="3">
    <source>
        <dbReference type="ARBA" id="ARBA00022801"/>
    </source>
</evidence>
<feature type="region of interest" description="Disordered" evidence="8">
    <location>
        <begin position="1"/>
        <end position="28"/>
    </location>
</feature>